<evidence type="ECO:0000313" key="2">
    <source>
        <dbReference type="EMBL" id="QDU88928.1"/>
    </source>
</evidence>
<dbReference type="NCBIfam" id="TIGR02595">
    <property type="entry name" value="PEP_CTERM"/>
    <property type="match status" value="1"/>
</dbReference>
<evidence type="ECO:0000313" key="3">
    <source>
        <dbReference type="Proteomes" id="UP000317429"/>
    </source>
</evidence>
<dbReference type="InterPro" id="IPR013320">
    <property type="entry name" value="ConA-like_dom_sf"/>
</dbReference>
<dbReference type="InterPro" id="IPR013424">
    <property type="entry name" value="Ice-binding_C"/>
</dbReference>
<organism evidence="2 3">
    <name type="scientific">Pirellulimonas nuda</name>
    <dbReference type="NCBI Taxonomy" id="2528009"/>
    <lineage>
        <taxon>Bacteria</taxon>
        <taxon>Pseudomonadati</taxon>
        <taxon>Planctomycetota</taxon>
        <taxon>Planctomycetia</taxon>
        <taxon>Pirellulales</taxon>
        <taxon>Lacipirellulaceae</taxon>
        <taxon>Pirellulimonas</taxon>
    </lineage>
</organism>
<name>A0A518DBT5_9BACT</name>
<dbReference type="AlphaFoldDB" id="A0A518DBT5"/>
<proteinExistence type="predicted"/>
<dbReference type="KEGG" id="pnd:Pla175_23120"/>
<dbReference type="RefSeq" id="WP_197527439.1">
    <property type="nucleotide sequence ID" value="NZ_CP036291.1"/>
</dbReference>
<dbReference type="SUPFAM" id="SSF63446">
    <property type="entry name" value="Type I dockerin domain"/>
    <property type="match status" value="1"/>
</dbReference>
<protein>
    <recommendedName>
        <fullName evidence="4">LamG-like jellyroll fold domain-containing protein</fullName>
    </recommendedName>
</protein>
<reference evidence="2 3" key="1">
    <citation type="submission" date="2019-02" db="EMBL/GenBank/DDBJ databases">
        <title>Deep-cultivation of Planctomycetes and their phenomic and genomic characterization uncovers novel biology.</title>
        <authorList>
            <person name="Wiegand S."/>
            <person name="Jogler M."/>
            <person name="Boedeker C."/>
            <person name="Pinto D."/>
            <person name="Vollmers J."/>
            <person name="Rivas-Marin E."/>
            <person name="Kohn T."/>
            <person name="Peeters S.H."/>
            <person name="Heuer A."/>
            <person name="Rast P."/>
            <person name="Oberbeckmann S."/>
            <person name="Bunk B."/>
            <person name="Jeske O."/>
            <person name="Meyerdierks A."/>
            <person name="Storesund J.E."/>
            <person name="Kallscheuer N."/>
            <person name="Luecker S."/>
            <person name="Lage O.M."/>
            <person name="Pohl T."/>
            <person name="Merkel B.J."/>
            <person name="Hornburger P."/>
            <person name="Mueller R.-W."/>
            <person name="Bruemmer F."/>
            <person name="Labrenz M."/>
            <person name="Spormann A.M."/>
            <person name="Op den Camp H."/>
            <person name="Overmann J."/>
            <person name="Amann R."/>
            <person name="Jetten M.S.M."/>
            <person name="Mascher T."/>
            <person name="Medema M.H."/>
            <person name="Devos D.P."/>
            <person name="Kaster A.-K."/>
            <person name="Ovreas L."/>
            <person name="Rohde M."/>
            <person name="Galperin M.Y."/>
            <person name="Jogler C."/>
        </authorList>
    </citation>
    <scope>NUCLEOTIDE SEQUENCE [LARGE SCALE GENOMIC DNA]</scope>
    <source>
        <strain evidence="2 3">Pla175</strain>
    </source>
</reference>
<dbReference type="Proteomes" id="UP000317429">
    <property type="component" value="Chromosome"/>
</dbReference>
<dbReference type="SUPFAM" id="SSF49899">
    <property type="entry name" value="Concanavalin A-like lectins/glucanases"/>
    <property type="match status" value="1"/>
</dbReference>
<dbReference type="Pfam" id="PF13385">
    <property type="entry name" value="Laminin_G_3"/>
    <property type="match status" value="1"/>
</dbReference>
<keyword evidence="3" id="KW-1185">Reference proteome</keyword>
<evidence type="ECO:0000256" key="1">
    <source>
        <dbReference type="SAM" id="SignalP"/>
    </source>
</evidence>
<feature type="chain" id="PRO_5021832193" description="LamG-like jellyroll fold domain-containing protein" evidence="1">
    <location>
        <begin position="23"/>
        <end position="340"/>
    </location>
</feature>
<accession>A0A518DBT5</accession>
<evidence type="ECO:0008006" key="4">
    <source>
        <dbReference type="Google" id="ProtNLM"/>
    </source>
</evidence>
<dbReference type="Gene3D" id="2.60.120.200">
    <property type="match status" value="1"/>
</dbReference>
<feature type="signal peptide" evidence="1">
    <location>
        <begin position="1"/>
        <end position="22"/>
    </location>
</feature>
<dbReference type="InterPro" id="IPR036439">
    <property type="entry name" value="Dockerin_dom_sf"/>
</dbReference>
<sequence precursor="true">MNRFLSYAVLVGSVLAVSSSQAVLVGHWQFQEGAGATAANSVVGGAVGAITNDATGGLGVDGSVWATDPVFGSVISFNGGAADAGFVRAGSLPILTLEQDFTWAFLANNQEPTQPNNIIVGNRRDGGSPEAEFTPRQFIKFTPTNFEWHMNANTNDNFNVADLTVGYWNHHAVVKDGAQLTYYRNGVEMAAQTITQFPDVAMPLFFGGDSTATNGENWRGFLDEVRIYDEALSASAVQALVPPSLQFLAGDVNDDGNITVADDFEPIRANFLQVVSSRAQGDLTRDGFVDYDDWNEFKVAFLGAGGDLSSLQGLPVPEPSAAVLLALLASTVALGRRCKQ</sequence>
<dbReference type="EMBL" id="CP036291">
    <property type="protein sequence ID" value="QDU88928.1"/>
    <property type="molecule type" value="Genomic_DNA"/>
</dbReference>
<gene>
    <name evidence="2" type="ORF">Pla175_23120</name>
</gene>
<dbReference type="GO" id="GO:0000272">
    <property type="term" value="P:polysaccharide catabolic process"/>
    <property type="evidence" value="ECO:0007669"/>
    <property type="project" value="InterPro"/>
</dbReference>
<keyword evidence="1" id="KW-0732">Signal</keyword>